<dbReference type="RefSeq" id="WP_281765759.1">
    <property type="nucleotide sequence ID" value="NZ_BRVO01000003.1"/>
</dbReference>
<organism evidence="3 4">
    <name type="scientific">Neptunitalea lumnitzerae</name>
    <dbReference type="NCBI Taxonomy" id="2965509"/>
    <lineage>
        <taxon>Bacteria</taxon>
        <taxon>Pseudomonadati</taxon>
        <taxon>Bacteroidota</taxon>
        <taxon>Flavobacteriia</taxon>
        <taxon>Flavobacteriales</taxon>
        <taxon>Flavobacteriaceae</taxon>
        <taxon>Neptunitalea</taxon>
    </lineage>
</organism>
<evidence type="ECO:0000313" key="4">
    <source>
        <dbReference type="Proteomes" id="UP001143543"/>
    </source>
</evidence>
<evidence type="ECO:0000256" key="1">
    <source>
        <dbReference type="SAM" id="Coils"/>
    </source>
</evidence>
<gene>
    <name evidence="3" type="ORF">Y10_24920</name>
</gene>
<keyword evidence="2" id="KW-0732">Signal</keyword>
<keyword evidence="1" id="KW-0175">Coiled coil</keyword>
<keyword evidence="4" id="KW-1185">Reference proteome</keyword>
<protein>
    <submittedName>
        <fullName evidence="3">Uncharacterized protein</fullName>
    </submittedName>
</protein>
<comment type="caution">
    <text evidence="3">The sequence shown here is derived from an EMBL/GenBank/DDBJ whole genome shotgun (WGS) entry which is preliminary data.</text>
</comment>
<name>A0ABQ5ML70_9FLAO</name>
<dbReference type="EMBL" id="BRVO01000003">
    <property type="protein sequence ID" value="GLB50124.1"/>
    <property type="molecule type" value="Genomic_DNA"/>
</dbReference>
<accession>A0ABQ5ML70</accession>
<proteinExistence type="predicted"/>
<evidence type="ECO:0000256" key="2">
    <source>
        <dbReference type="SAM" id="SignalP"/>
    </source>
</evidence>
<feature type="coiled-coil region" evidence="1">
    <location>
        <begin position="289"/>
        <end position="330"/>
    </location>
</feature>
<reference evidence="3" key="1">
    <citation type="submission" date="2022-07" db="EMBL/GenBank/DDBJ databases">
        <title>Taxonomy of Novel Oxalotrophic and Methylotrophic Bacteria.</title>
        <authorList>
            <person name="Sahin N."/>
            <person name="Tani A."/>
        </authorList>
    </citation>
    <scope>NUCLEOTIDE SEQUENCE</scope>
    <source>
        <strain evidence="3">Y10</strain>
    </source>
</reference>
<feature type="signal peptide" evidence="2">
    <location>
        <begin position="1"/>
        <end position="21"/>
    </location>
</feature>
<dbReference type="Proteomes" id="UP001143543">
    <property type="component" value="Unassembled WGS sequence"/>
</dbReference>
<sequence length="346" mass="40194">MKKLFYLCIITIIASTATANAQDFKTPVEYLQFITSENDKLNNQVWQYTKAVAHDKRPKKIEKTRKLLVVQIQNSREKIKKAASYNNDDTYKNQFIEFLNIYENVINNDYAKIVDMKEIAEQSYDYMEAYILMQEQVDKKLETALDSINKSQGVFAKKYDVTLLEGKETKLAKKMKISNDVFKHKNSTYLPFFKANFQESELVVSLSSNNVGEIQQKASTLLLFANEGLDTLAQIKPYQNDTSLLKATKDVLLFYKDEAEVQIPIMIDFLLLNDKIEKMGKAIENKKPKDRTKEEIEEYNNLIKDVNKQVAAYNKTNDVLNKERSRLLQQWESTSNNFLSQHIPKN</sequence>
<feature type="chain" id="PRO_5046024289" evidence="2">
    <location>
        <begin position="22"/>
        <end position="346"/>
    </location>
</feature>
<evidence type="ECO:0000313" key="3">
    <source>
        <dbReference type="EMBL" id="GLB50124.1"/>
    </source>
</evidence>